<dbReference type="Gene3D" id="3.90.1150.10">
    <property type="entry name" value="Aspartate Aminotransferase, domain 1"/>
    <property type="match status" value="1"/>
</dbReference>
<dbReference type="Proteomes" id="UP000006860">
    <property type="component" value="Chromosome"/>
</dbReference>
<keyword evidence="11" id="KW-1185">Reference proteome</keyword>
<organism evidence="10 11">
    <name type="scientific">Rubinisphaera brasiliensis (strain ATCC 49424 / DSM 5305 / JCM 21570 / IAM 15109 / NBRC 103401 / IFAM 1448)</name>
    <name type="common">Planctomyces brasiliensis</name>
    <dbReference type="NCBI Taxonomy" id="756272"/>
    <lineage>
        <taxon>Bacteria</taxon>
        <taxon>Pseudomonadati</taxon>
        <taxon>Planctomycetota</taxon>
        <taxon>Planctomycetia</taxon>
        <taxon>Planctomycetales</taxon>
        <taxon>Planctomycetaceae</taxon>
        <taxon>Rubinisphaera</taxon>
    </lineage>
</organism>
<dbReference type="KEGG" id="pbs:Plabr_0861"/>
<evidence type="ECO:0000256" key="4">
    <source>
        <dbReference type="ARBA" id="ARBA00022679"/>
    </source>
</evidence>
<comment type="catalytic activity">
    <reaction evidence="6 8">
        <text>(sulfur carrier)-H + L-cysteine = (sulfur carrier)-SH + L-alanine</text>
        <dbReference type="Rhea" id="RHEA:43892"/>
        <dbReference type="Rhea" id="RHEA-COMP:14737"/>
        <dbReference type="Rhea" id="RHEA-COMP:14739"/>
        <dbReference type="ChEBI" id="CHEBI:29917"/>
        <dbReference type="ChEBI" id="CHEBI:35235"/>
        <dbReference type="ChEBI" id="CHEBI:57972"/>
        <dbReference type="ChEBI" id="CHEBI:64428"/>
        <dbReference type="EC" id="2.8.1.7"/>
    </reaction>
</comment>
<dbReference type="InterPro" id="IPR015422">
    <property type="entry name" value="PyrdxlP-dep_Trfase_small"/>
</dbReference>
<dbReference type="OrthoDB" id="9804366at2"/>
<evidence type="ECO:0000313" key="10">
    <source>
        <dbReference type="EMBL" id="ADY58484.1"/>
    </source>
</evidence>
<name>F0SI95_RUBBR</name>
<dbReference type="Pfam" id="PF00266">
    <property type="entry name" value="Aminotran_5"/>
    <property type="match status" value="1"/>
</dbReference>
<comment type="cofactor">
    <cofactor evidence="1 7">
        <name>pyridoxal 5'-phosphate</name>
        <dbReference type="ChEBI" id="CHEBI:597326"/>
    </cofactor>
</comment>
<comment type="function">
    <text evidence="8">Catalyzes the removal of elemental sulfur and selenium atoms from L-cysteine, L-cystine, L-selenocysteine, and L-selenocystine to produce L-alanine.</text>
</comment>
<dbReference type="InterPro" id="IPR020578">
    <property type="entry name" value="Aminotrans_V_PyrdxlP_BS"/>
</dbReference>
<evidence type="ECO:0000256" key="8">
    <source>
        <dbReference type="RuleBase" id="RU004506"/>
    </source>
</evidence>
<dbReference type="PANTHER" id="PTHR43586">
    <property type="entry name" value="CYSTEINE DESULFURASE"/>
    <property type="match status" value="1"/>
</dbReference>
<evidence type="ECO:0000256" key="2">
    <source>
        <dbReference type="ARBA" id="ARBA00010447"/>
    </source>
</evidence>
<dbReference type="HOGENOM" id="CLU_003433_2_5_0"/>
<dbReference type="InterPro" id="IPR015424">
    <property type="entry name" value="PyrdxlP-dep_Trfase"/>
</dbReference>
<keyword evidence="5 8" id="KW-0663">Pyridoxal phosphate</keyword>
<dbReference type="GO" id="GO:0031071">
    <property type="term" value="F:cysteine desulfurase activity"/>
    <property type="evidence" value="ECO:0007669"/>
    <property type="project" value="UniProtKB-UniRule"/>
</dbReference>
<dbReference type="InterPro" id="IPR010970">
    <property type="entry name" value="Cys_dSase_SufS"/>
</dbReference>
<dbReference type="GO" id="GO:0006534">
    <property type="term" value="P:cysteine metabolic process"/>
    <property type="evidence" value="ECO:0007669"/>
    <property type="project" value="UniProtKB-UniRule"/>
</dbReference>
<keyword evidence="4 8" id="KW-0808">Transferase</keyword>
<dbReference type="GO" id="GO:0030170">
    <property type="term" value="F:pyridoxal phosphate binding"/>
    <property type="evidence" value="ECO:0007669"/>
    <property type="project" value="UniProtKB-UniRule"/>
</dbReference>
<evidence type="ECO:0000259" key="9">
    <source>
        <dbReference type="Pfam" id="PF00266"/>
    </source>
</evidence>
<evidence type="ECO:0000256" key="6">
    <source>
        <dbReference type="ARBA" id="ARBA00050776"/>
    </source>
</evidence>
<dbReference type="Gene3D" id="3.40.640.10">
    <property type="entry name" value="Type I PLP-dependent aspartate aminotransferase-like (Major domain)"/>
    <property type="match status" value="1"/>
</dbReference>
<dbReference type="InterPro" id="IPR000192">
    <property type="entry name" value="Aminotrans_V_dom"/>
</dbReference>
<dbReference type="AlphaFoldDB" id="F0SI95"/>
<evidence type="ECO:0000256" key="1">
    <source>
        <dbReference type="ARBA" id="ARBA00001933"/>
    </source>
</evidence>
<dbReference type="PANTHER" id="PTHR43586:SF8">
    <property type="entry name" value="CYSTEINE DESULFURASE 1, CHLOROPLASTIC"/>
    <property type="match status" value="1"/>
</dbReference>
<evidence type="ECO:0000313" key="11">
    <source>
        <dbReference type="Proteomes" id="UP000006860"/>
    </source>
</evidence>
<dbReference type="EMBL" id="CP002546">
    <property type="protein sequence ID" value="ADY58484.1"/>
    <property type="molecule type" value="Genomic_DNA"/>
</dbReference>
<evidence type="ECO:0000256" key="3">
    <source>
        <dbReference type="ARBA" id="ARBA00012239"/>
    </source>
</evidence>
<evidence type="ECO:0000256" key="5">
    <source>
        <dbReference type="ARBA" id="ARBA00022898"/>
    </source>
</evidence>
<evidence type="ECO:0000256" key="7">
    <source>
        <dbReference type="RuleBase" id="RU004504"/>
    </source>
</evidence>
<dbReference type="RefSeq" id="WP_013627224.1">
    <property type="nucleotide sequence ID" value="NC_015174.1"/>
</dbReference>
<dbReference type="InterPro" id="IPR015421">
    <property type="entry name" value="PyrdxlP-dep_Trfase_major"/>
</dbReference>
<sequence length="415" mass="45474">MSTAATSLDLTAIRAQFPILQQPDPRGRPVIYLDNGASAQKPQRVIDKEIEVYSCHYANAYRGVYEFGQIVDDSVEATRQTVRDLIGAESQEEIVFTSGTTMSLNLVASCWGRHTLKPGDEILLTEMEHHANIVPWQMIAEQTGAVVRYIPLTSDYRLDLSDLPGLITERTKIVAVTGMSNVLGTLVDPRPLADAVHQVGGVLVVDAAQSILHQQHHVVNDCIDFLTFSGHKIYGPSGVGVLYGKREHLEAMPPFLGGGHMIERVFPDHSTWSPPPAKFEAGTLPIAQAIALKPAIEFVQELGYASIQAHEHDLLVKATEQLSEVPGLKIYGPGLDHKGAIVTFTLEGAHPQDLAFLLNKKGVCVRHGHHCTMPLHDKLGLTATVRASFGVYNTAEEVDQLTDALHYARKRLRLS</sequence>
<proteinExistence type="inferred from homology"/>
<dbReference type="PROSITE" id="PS00595">
    <property type="entry name" value="AA_TRANSFER_CLASS_5"/>
    <property type="match status" value="1"/>
</dbReference>
<dbReference type="SUPFAM" id="SSF53383">
    <property type="entry name" value="PLP-dependent transferases"/>
    <property type="match status" value="1"/>
</dbReference>
<dbReference type="eggNOG" id="COG0520">
    <property type="taxonomic scope" value="Bacteria"/>
</dbReference>
<protein>
    <recommendedName>
        <fullName evidence="3 8">Cysteine desulfurase</fullName>
        <ecNumber evidence="3 8">2.8.1.7</ecNumber>
    </recommendedName>
</protein>
<gene>
    <name evidence="10" type="ordered locus">Plabr_0861</name>
</gene>
<dbReference type="CDD" id="cd06453">
    <property type="entry name" value="SufS_like"/>
    <property type="match status" value="1"/>
</dbReference>
<feature type="domain" description="Aminotransferase class V" evidence="9">
    <location>
        <begin position="31"/>
        <end position="401"/>
    </location>
</feature>
<comment type="similarity">
    <text evidence="2 8">Belongs to the class-V pyridoxal-phosphate-dependent aminotransferase family. Csd subfamily.</text>
</comment>
<dbReference type="NCBIfam" id="TIGR01979">
    <property type="entry name" value="sufS"/>
    <property type="match status" value="1"/>
</dbReference>
<dbReference type="EC" id="2.8.1.7" evidence="3 8"/>
<reference evidence="11" key="1">
    <citation type="submission" date="2011-02" db="EMBL/GenBank/DDBJ databases">
        <title>The complete genome of Planctomyces brasiliensis DSM 5305.</title>
        <authorList>
            <person name="Lucas S."/>
            <person name="Copeland A."/>
            <person name="Lapidus A."/>
            <person name="Bruce D."/>
            <person name="Goodwin L."/>
            <person name="Pitluck S."/>
            <person name="Kyrpides N."/>
            <person name="Mavromatis K."/>
            <person name="Pagani I."/>
            <person name="Ivanova N."/>
            <person name="Ovchinnikova G."/>
            <person name="Lu M."/>
            <person name="Detter J.C."/>
            <person name="Han C."/>
            <person name="Land M."/>
            <person name="Hauser L."/>
            <person name="Markowitz V."/>
            <person name="Cheng J.-F."/>
            <person name="Hugenholtz P."/>
            <person name="Woyke T."/>
            <person name="Wu D."/>
            <person name="Tindall B."/>
            <person name="Pomrenke H.G."/>
            <person name="Brambilla E."/>
            <person name="Klenk H.-P."/>
            <person name="Eisen J.A."/>
        </authorList>
    </citation>
    <scope>NUCLEOTIDE SEQUENCE [LARGE SCALE GENOMIC DNA]</scope>
    <source>
        <strain evidence="11">ATCC 49424 / DSM 5305 / JCM 21570 / NBRC 103401 / IFAM 1448</strain>
    </source>
</reference>
<dbReference type="STRING" id="756272.Plabr_0861"/>
<accession>F0SI95</accession>